<evidence type="ECO:0000259" key="2">
    <source>
        <dbReference type="PROSITE" id="PS51782"/>
    </source>
</evidence>
<feature type="compositionally biased region" description="Low complexity" evidence="1">
    <location>
        <begin position="198"/>
        <end position="207"/>
    </location>
</feature>
<feature type="compositionally biased region" description="Polar residues" evidence="1">
    <location>
        <begin position="315"/>
        <end position="335"/>
    </location>
</feature>
<organism evidence="3 4">
    <name type="scientific">Castilleja foliolosa</name>
    <dbReference type="NCBI Taxonomy" id="1961234"/>
    <lineage>
        <taxon>Eukaryota</taxon>
        <taxon>Viridiplantae</taxon>
        <taxon>Streptophyta</taxon>
        <taxon>Embryophyta</taxon>
        <taxon>Tracheophyta</taxon>
        <taxon>Spermatophyta</taxon>
        <taxon>Magnoliopsida</taxon>
        <taxon>eudicotyledons</taxon>
        <taxon>Gunneridae</taxon>
        <taxon>Pentapetalae</taxon>
        <taxon>asterids</taxon>
        <taxon>lamiids</taxon>
        <taxon>Lamiales</taxon>
        <taxon>Orobanchaceae</taxon>
        <taxon>Pedicularideae</taxon>
        <taxon>Castillejinae</taxon>
        <taxon>Castilleja</taxon>
    </lineage>
</organism>
<dbReference type="Proteomes" id="UP001632038">
    <property type="component" value="Unassembled WGS sequence"/>
</dbReference>
<dbReference type="CDD" id="cd00118">
    <property type="entry name" value="LysM"/>
    <property type="match status" value="1"/>
</dbReference>
<gene>
    <name evidence="3" type="ORF">CASFOL_007452</name>
</gene>
<feature type="domain" description="LysM" evidence="2">
    <location>
        <begin position="54"/>
        <end position="98"/>
    </location>
</feature>
<feature type="compositionally biased region" description="Low complexity" evidence="1">
    <location>
        <begin position="26"/>
        <end position="40"/>
    </location>
</feature>
<accession>A0ABD3EDF8</accession>
<dbReference type="InterPro" id="IPR036779">
    <property type="entry name" value="LysM_dom_sf"/>
</dbReference>
<feature type="region of interest" description="Disordered" evidence="1">
    <location>
        <begin position="232"/>
        <end position="255"/>
    </location>
</feature>
<reference evidence="4" key="1">
    <citation type="journal article" date="2024" name="IScience">
        <title>Strigolactones Initiate the Formation of Haustorium-like Structures in Castilleja.</title>
        <authorList>
            <person name="Buerger M."/>
            <person name="Peterson D."/>
            <person name="Chory J."/>
        </authorList>
    </citation>
    <scope>NUCLEOTIDE SEQUENCE [LARGE SCALE GENOMIC DNA]</scope>
</reference>
<dbReference type="SUPFAM" id="SSF54106">
    <property type="entry name" value="LysM domain"/>
    <property type="match status" value="1"/>
</dbReference>
<dbReference type="InterPro" id="IPR045030">
    <property type="entry name" value="LYSM1-4"/>
</dbReference>
<evidence type="ECO:0000313" key="3">
    <source>
        <dbReference type="EMBL" id="KAL3651049.1"/>
    </source>
</evidence>
<evidence type="ECO:0000313" key="4">
    <source>
        <dbReference type="Proteomes" id="UP001632038"/>
    </source>
</evidence>
<comment type="caution">
    <text evidence="3">The sequence shown here is derived from an EMBL/GenBank/DDBJ whole genome shotgun (WGS) entry which is preliminary data.</text>
</comment>
<dbReference type="PANTHER" id="PTHR20932">
    <property type="entry name" value="LYSM AND PUTATIVE PEPTIDOGLYCAN-BINDING DOMAIN-CONTAINING PROTEIN"/>
    <property type="match status" value="1"/>
</dbReference>
<dbReference type="InterPro" id="IPR018392">
    <property type="entry name" value="LysM"/>
</dbReference>
<feature type="region of interest" description="Disordered" evidence="1">
    <location>
        <begin position="192"/>
        <end position="213"/>
    </location>
</feature>
<dbReference type="Gene3D" id="3.10.350.10">
    <property type="entry name" value="LysM domain"/>
    <property type="match status" value="1"/>
</dbReference>
<feature type="region of interest" description="Disordered" evidence="1">
    <location>
        <begin position="145"/>
        <end position="173"/>
    </location>
</feature>
<proteinExistence type="predicted"/>
<dbReference type="SMART" id="SM00257">
    <property type="entry name" value="LysM"/>
    <property type="match status" value="1"/>
</dbReference>
<sequence length="375" mass="40240">MMDRESFLRMNDDVGGNYLRTGMFGSSSPSRSVPISSPQSAPVGVGADGGVNYIIHTVNRFDTLAGVAIKYGVEVPDIKKLNGLVTDLQMFALNTLQIPLPGRHPPSPSLSNGHETPQRPNNSHQTASSRRFSDIFDSFHSLKLKASPEEKTSPPMSTLRGYYGLSPSDQKGASEGFEMSVYRKEGAHYLEDGPFAKSSSPLSNPPLSHHRKSKSLANCIASQNGDLVDRRMSQEPESNNDSAEKLVRRRQKSVTDFSKCTPEKLLKNENTSSITISSITGKGLALRPKLGSRGVDGETGGASAIPPAGLGDSALTDNGNGVRKSSSTSSLQDSENGVLLSLWPTSKWSLKPDFQALSNAAIPKPSNRKNKAALD</sequence>
<feature type="region of interest" description="Disordered" evidence="1">
    <location>
        <begin position="99"/>
        <end position="129"/>
    </location>
</feature>
<feature type="region of interest" description="Disordered" evidence="1">
    <location>
        <begin position="290"/>
        <end position="336"/>
    </location>
</feature>
<dbReference type="AlphaFoldDB" id="A0ABD3EDF8"/>
<keyword evidence="4" id="KW-1185">Reference proteome</keyword>
<dbReference type="EMBL" id="JAVIJP010000007">
    <property type="protein sequence ID" value="KAL3651049.1"/>
    <property type="molecule type" value="Genomic_DNA"/>
</dbReference>
<dbReference type="PROSITE" id="PS51782">
    <property type="entry name" value="LYSM"/>
    <property type="match status" value="1"/>
</dbReference>
<dbReference type="PANTHER" id="PTHR20932:SF55">
    <property type="entry name" value="LYSM DOMAIN-CONTAINING PROTEIN"/>
    <property type="match status" value="1"/>
</dbReference>
<evidence type="ECO:0000256" key="1">
    <source>
        <dbReference type="SAM" id="MobiDB-lite"/>
    </source>
</evidence>
<name>A0ABD3EDF8_9LAMI</name>
<protein>
    <recommendedName>
        <fullName evidence="2">LysM domain-containing protein</fullName>
    </recommendedName>
</protein>
<feature type="region of interest" description="Disordered" evidence="1">
    <location>
        <begin position="21"/>
        <end position="41"/>
    </location>
</feature>
<feature type="compositionally biased region" description="Polar residues" evidence="1">
    <location>
        <begin position="109"/>
        <end position="127"/>
    </location>
</feature>
<dbReference type="Pfam" id="PF01476">
    <property type="entry name" value="LysM"/>
    <property type="match status" value="1"/>
</dbReference>